<gene>
    <name evidence="5 7" type="primary">citG</name>
    <name evidence="7" type="ORF">P8V03_03035</name>
</gene>
<keyword evidence="6" id="KW-0812">Transmembrane</keyword>
<evidence type="ECO:0000256" key="6">
    <source>
        <dbReference type="SAM" id="Phobius"/>
    </source>
</evidence>
<dbReference type="InterPro" id="IPR017551">
    <property type="entry name" value="TriPribosyl-deP-CoA_syn_CitG"/>
</dbReference>
<dbReference type="EC" id="2.4.2.52" evidence="5"/>
<comment type="similarity">
    <text evidence="5">Belongs to the CitG/MdcB family.</text>
</comment>
<protein>
    <recommendedName>
        <fullName evidence="5">Probable 2-(5''-triphosphoribosyl)-3'-dephosphocoenzyme-A synthase</fullName>
        <shortName evidence="5">2-(5''-triphosphoribosyl)-3'-dephospho-CoA synthase</shortName>
        <ecNumber evidence="5">2.4.2.52</ecNumber>
    </recommendedName>
</protein>
<dbReference type="GO" id="GO:0016757">
    <property type="term" value="F:glycosyltransferase activity"/>
    <property type="evidence" value="ECO:0007669"/>
    <property type="project" value="UniProtKB-KW"/>
</dbReference>
<dbReference type="HAMAP" id="MF_00397">
    <property type="entry name" value="CitG"/>
    <property type="match status" value="1"/>
</dbReference>
<dbReference type="PANTHER" id="PTHR30201:SF2">
    <property type="entry name" value="2-(5''-TRIPHOSPHORIBOSYL)-3'-DEPHOSPHOCOENZYME-A SYNTHASE"/>
    <property type="match status" value="1"/>
</dbReference>
<keyword evidence="6" id="KW-0472">Membrane</keyword>
<evidence type="ECO:0000313" key="8">
    <source>
        <dbReference type="Proteomes" id="UP001281656"/>
    </source>
</evidence>
<dbReference type="NCBIfam" id="TIGR03125">
    <property type="entry name" value="citrate_citG"/>
    <property type="match status" value="1"/>
</dbReference>
<name>A0ABU4JPP6_9CLOT</name>
<keyword evidence="7" id="KW-0328">Glycosyltransferase</keyword>
<keyword evidence="3 5" id="KW-0547">Nucleotide-binding</keyword>
<feature type="transmembrane region" description="Helical" evidence="6">
    <location>
        <begin position="105"/>
        <end position="121"/>
    </location>
</feature>
<accession>A0ABU4JPP6</accession>
<evidence type="ECO:0000256" key="1">
    <source>
        <dbReference type="ARBA" id="ARBA00001210"/>
    </source>
</evidence>
<organism evidence="7 8">
    <name type="scientific">Clostridium tanneri</name>
    <dbReference type="NCBI Taxonomy" id="3037988"/>
    <lineage>
        <taxon>Bacteria</taxon>
        <taxon>Bacillati</taxon>
        <taxon>Bacillota</taxon>
        <taxon>Clostridia</taxon>
        <taxon>Eubacteriales</taxon>
        <taxon>Clostridiaceae</taxon>
        <taxon>Clostridium</taxon>
    </lineage>
</organism>
<proteinExistence type="inferred from homology"/>
<keyword evidence="6" id="KW-1133">Transmembrane helix</keyword>
<evidence type="ECO:0000256" key="2">
    <source>
        <dbReference type="ARBA" id="ARBA00022679"/>
    </source>
</evidence>
<keyword evidence="2 5" id="KW-0808">Transferase</keyword>
<sequence length="293" mass="33325">MDNRYTINDISFDIGSLAVKAMMYEVACYPSPGLVSCISNGAHKDMDYYTFIDSTSALIKYLILCVEEGLKKNHPNDVFFQLRKIGIMAERDMYKKTKGVNTHKGMLFLMGICCAAVGIAIRDKKRFLDIRQIIKDMTEGIVERELEPILREKHLLKDSLSHGEKLFLEHGIKGIRGEIEKGLPVIFDFSLEFYKLNSDLNKNDRLVHTLIGIMQYSEDTNILHRHSLDVLQDIHKKARDIISLGGMKTIEGKKAIQLLDAEFIERNISPGGSADLLAITVFLHMVEDYIRTI</sequence>
<dbReference type="Gene3D" id="1.10.4200.10">
    <property type="entry name" value="Triphosphoribosyl-dephospho-CoA protein"/>
    <property type="match status" value="1"/>
</dbReference>
<keyword evidence="8" id="KW-1185">Reference proteome</keyword>
<evidence type="ECO:0000256" key="4">
    <source>
        <dbReference type="ARBA" id="ARBA00022840"/>
    </source>
</evidence>
<evidence type="ECO:0000256" key="5">
    <source>
        <dbReference type="HAMAP-Rule" id="MF_00397"/>
    </source>
</evidence>
<keyword evidence="4 5" id="KW-0067">ATP-binding</keyword>
<reference evidence="7 8" key="1">
    <citation type="submission" date="2023-04" db="EMBL/GenBank/DDBJ databases">
        <title>Clostridium tannerae sp. nov., isolated from the fecal material of an alpaca.</title>
        <authorList>
            <person name="Miller S."/>
            <person name="Hendry M."/>
            <person name="King J."/>
            <person name="Sankaranarayanan K."/>
            <person name="Lawson P.A."/>
        </authorList>
    </citation>
    <scope>NUCLEOTIDE SEQUENCE [LARGE SCALE GENOMIC DNA]</scope>
    <source>
        <strain evidence="7 8">A1-XYC3</strain>
    </source>
</reference>
<dbReference type="InterPro" id="IPR002736">
    <property type="entry name" value="CitG"/>
</dbReference>
<dbReference type="GO" id="GO:0046917">
    <property type="term" value="F:triphosphoribosyl-dephospho-CoA synthase activity"/>
    <property type="evidence" value="ECO:0007669"/>
    <property type="project" value="UniProtKB-EC"/>
</dbReference>
<comment type="catalytic activity">
    <reaction evidence="1 5">
        <text>3'-dephospho-CoA + ATP = 2'-(5''-triphospho-alpha-D-ribosyl)-3'-dephospho-CoA + adenine</text>
        <dbReference type="Rhea" id="RHEA:15117"/>
        <dbReference type="ChEBI" id="CHEBI:16708"/>
        <dbReference type="ChEBI" id="CHEBI:30616"/>
        <dbReference type="ChEBI" id="CHEBI:57328"/>
        <dbReference type="ChEBI" id="CHEBI:61378"/>
        <dbReference type="EC" id="2.4.2.52"/>
    </reaction>
</comment>
<dbReference type="PANTHER" id="PTHR30201">
    <property type="entry name" value="TRIPHOSPHORIBOSYL-DEPHOSPHO-COA SYNTHASE"/>
    <property type="match status" value="1"/>
</dbReference>
<comment type="caution">
    <text evidence="7">The sequence shown here is derived from an EMBL/GenBank/DDBJ whole genome shotgun (WGS) entry which is preliminary data.</text>
</comment>
<dbReference type="EMBL" id="JARUJP010000002">
    <property type="protein sequence ID" value="MDW8800126.1"/>
    <property type="molecule type" value="Genomic_DNA"/>
</dbReference>
<evidence type="ECO:0000256" key="3">
    <source>
        <dbReference type="ARBA" id="ARBA00022741"/>
    </source>
</evidence>
<dbReference type="RefSeq" id="WP_318796742.1">
    <property type="nucleotide sequence ID" value="NZ_JARUJP010000002.1"/>
</dbReference>
<dbReference type="Proteomes" id="UP001281656">
    <property type="component" value="Unassembled WGS sequence"/>
</dbReference>
<evidence type="ECO:0000313" key="7">
    <source>
        <dbReference type="EMBL" id="MDW8800126.1"/>
    </source>
</evidence>
<dbReference type="Pfam" id="PF01874">
    <property type="entry name" value="CitG"/>
    <property type="match status" value="1"/>
</dbReference>